<sequence>MSEFKADGISIVYSKDYWYESVNIEALREETKRVILEAVKNKLGFSNACEALELPLQIPKEFKRREVTSREIQYGETLLGLSFFSYALASSIP</sequence>
<dbReference type="BioCyc" id="IAGG583356:GHAH-1138-MONOMER"/>
<proteinExistence type="predicted"/>
<evidence type="ECO:0000313" key="1">
    <source>
        <dbReference type="EMBL" id="ADM27968.1"/>
    </source>
</evidence>
<dbReference type="HOGENOM" id="CLU_2392845_0_0_2"/>
<dbReference type="AlphaFoldDB" id="E0SP22"/>
<dbReference type="Proteomes" id="UP000001304">
    <property type="component" value="Chromosome"/>
</dbReference>
<name>E0SP22_IGNAA</name>
<dbReference type="EMBL" id="CP002098">
    <property type="protein sequence ID" value="ADM27968.1"/>
    <property type="molecule type" value="Genomic_DNA"/>
</dbReference>
<gene>
    <name evidence="1" type="ordered locus">Igag_1162</name>
</gene>
<protein>
    <submittedName>
        <fullName evidence="1">Uncharacterized protein</fullName>
    </submittedName>
</protein>
<accession>E0SP22</accession>
<keyword evidence="2" id="KW-1185">Reference proteome</keyword>
<evidence type="ECO:0000313" key="2">
    <source>
        <dbReference type="Proteomes" id="UP000001304"/>
    </source>
</evidence>
<dbReference type="KEGG" id="iag:Igag_1162"/>
<reference evidence="1 2" key="1">
    <citation type="journal article" date="2010" name="Stand. Genomic Sci.">
        <title>Complete genome sequence of Ignisphaera aggregans type strain (AQ1.S1).</title>
        <authorList>
            <person name="Goker M."/>
            <person name="Held B."/>
            <person name="Lapidus A."/>
            <person name="Nolan M."/>
            <person name="Spring S."/>
            <person name="Yasawong M."/>
            <person name="Lucas S."/>
            <person name="Glavina Del Rio T."/>
            <person name="Tice H."/>
            <person name="Cheng J.F."/>
            <person name="Goodwin L."/>
            <person name="Tapia R."/>
            <person name="Pitluck S."/>
            <person name="Liolios K."/>
            <person name="Ivanova N."/>
            <person name="Mavromatis K."/>
            <person name="Mikhailova N."/>
            <person name="Pati A."/>
            <person name="Chen A."/>
            <person name="Palaniappan K."/>
            <person name="Brambilla E."/>
            <person name="Land M."/>
            <person name="Hauser L."/>
            <person name="Chang Y.J."/>
            <person name="Jeffries C.D."/>
            <person name="Brettin T."/>
            <person name="Detter J.C."/>
            <person name="Han C."/>
            <person name="Rohde M."/>
            <person name="Sikorski J."/>
            <person name="Woyke T."/>
            <person name="Bristow J."/>
            <person name="Eisen J.A."/>
            <person name="Markowitz V."/>
            <person name="Hugenholtz P."/>
            <person name="Kyrpides N.C."/>
            <person name="Klenk H.P."/>
        </authorList>
    </citation>
    <scope>NUCLEOTIDE SEQUENCE [LARGE SCALE GENOMIC DNA]</scope>
    <source>
        <strain evidence="2">DSM 17230 / JCM 13409 / AQ1.S1</strain>
    </source>
</reference>
<organism evidence="1 2">
    <name type="scientific">Ignisphaera aggregans (strain DSM 17230 / JCM 13409 / AQ1.S1)</name>
    <dbReference type="NCBI Taxonomy" id="583356"/>
    <lineage>
        <taxon>Archaea</taxon>
        <taxon>Thermoproteota</taxon>
        <taxon>Thermoprotei</taxon>
        <taxon>Desulfurococcales</taxon>
        <taxon>Desulfurococcaceae</taxon>
        <taxon>Ignisphaera</taxon>
    </lineage>
</organism>